<gene>
    <name evidence="1" type="ORF">N0F65_003601</name>
</gene>
<proteinExistence type="predicted"/>
<reference evidence="1" key="1">
    <citation type="submission" date="2022-11" db="EMBL/GenBank/DDBJ databases">
        <authorList>
            <person name="Morgan W.R."/>
            <person name="Tartar A."/>
        </authorList>
    </citation>
    <scope>NUCLEOTIDE SEQUENCE</scope>
    <source>
        <strain evidence="1">ARSEF 373</strain>
    </source>
</reference>
<name>A0AAV2Z5F2_9STRA</name>
<comment type="caution">
    <text evidence="1">The sequence shown here is derived from an EMBL/GenBank/DDBJ whole genome shotgun (WGS) entry which is preliminary data.</text>
</comment>
<keyword evidence="2" id="KW-1185">Reference proteome</keyword>
<dbReference type="EMBL" id="DAKRPA010000060">
    <property type="protein sequence ID" value="DBA00672.1"/>
    <property type="molecule type" value="Genomic_DNA"/>
</dbReference>
<sequence length="93" mass="10295">MPGEIRHDLDYHSDKAGGSVWSWIKDKAYPWLKQNIWPVVKPIVSGFVDQGANALGAYTGQPGIVNAVRKEVAAKNRMAELRSKRKTGGSFKL</sequence>
<accession>A0AAV2Z5F2</accession>
<evidence type="ECO:0000313" key="1">
    <source>
        <dbReference type="EMBL" id="DBA00672.1"/>
    </source>
</evidence>
<protein>
    <submittedName>
        <fullName evidence="1">Uncharacterized protein</fullName>
    </submittedName>
</protein>
<organism evidence="1 2">
    <name type="scientific">Lagenidium giganteum</name>
    <dbReference type="NCBI Taxonomy" id="4803"/>
    <lineage>
        <taxon>Eukaryota</taxon>
        <taxon>Sar</taxon>
        <taxon>Stramenopiles</taxon>
        <taxon>Oomycota</taxon>
        <taxon>Peronosporomycetes</taxon>
        <taxon>Pythiales</taxon>
        <taxon>Pythiaceae</taxon>
    </lineage>
</organism>
<evidence type="ECO:0000313" key="2">
    <source>
        <dbReference type="Proteomes" id="UP001146120"/>
    </source>
</evidence>
<dbReference type="Proteomes" id="UP001146120">
    <property type="component" value="Unassembled WGS sequence"/>
</dbReference>
<reference evidence="1" key="2">
    <citation type="journal article" date="2023" name="Microbiol Resour">
        <title>Decontamination and Annotation of the Draft Genome Sequence of the Oomycete Lagenidium giganteum ARSEF 373.</title>
        <authorList>
            <person name="Morgan W.R."/>
            <person name="Tartar A."/>
        </authorList>
    </citation>
    <scope>NUCLEOTIDE SEQUENCE</scope>
    <source>
        <strain evidence="1">ARSEF 373</strain>
    </source>
</reference>
<dbReference type="AlphaFoldDB" id="A0AAV2Z5F2"/>